<dbReference type="InterPro" id="IPR023476">
    <property type="entry name" value="Pep_tRNA_hydro_II_dom_sf"/>
</dbReference>
<keyword evidence="5" id="KW-1185">Reference proteome</keyword>
<evidence type="ECO:0000313" key="5">
    <source>
        <dbReference type="Proteomes" id="UP001595699"/>
    </source>
</evidence>
<evidence type="ECO:0000256" key="2">
    <source>
        <dbReference type="ARBA" id="ARBA00022801"/>
    </source>
</evidence>
<gene>
    <name evidence="4" type="ORF">ACFOUW_21865</name>
</gene>
<dbReference type="Pfam" id="PF01981">
    <property type="entry name" value="PTH2"/>
    <property type="match status" value="1"/>
</dbReference>
<keyword evidence="2 4" id="KW-0378">Hydrolase</keyword>
<evidence type="ECO:0000256" key="1">
    <source>
        <dbReference type="ARBA" id="ARBA00013260"/>
    </source>
</evidence>
<sequence>MTEASLAAIDHWRSHWRAAEWVERADRDVGEPWSLPLVVRAEKASPPDHQHAMYAAARSVVAMLSSPGAEPEGPWYPAIQRWADGFIRKVTRRARGVRWPEVQDLAGVTCAVGTAEVRALLPHRVAAPPVVVSKLQVAGLDLEADPELALSVEPVDAEGPVLTIAVAPGLAMTTGKACAQVGHAAQLGLIELDRDLVWAWASGGFALRLVSNAEAWKRLGDRKVRAAVVRDAGFTEVAPGTVTCAATFDQLS</sequence>
<comment type="caution">
    <text evidence="4">The sequence shown here is derived from an EMBL/GenBank/DDBJ whole genome shotgun (WGS) entry which is preliminary data.</text>
</comment>
<evidence type="ECO:0000313" key="4">
    <source>
        <dbReference type="EMBL" id="MFC3763501.1"/>
    </source>
</evidence>
<accession>A0ABV7YE43</accession>
<name>A0ABV7YE43_9ACTN</name>
<organism evidence="4 5">
    <name type="scientific">Tenggerimyces flavus</name>
    <dbReference type="NCBI Taxonomy" id="1708749"/>
    <lineage>
        <taxon>Bacteria</taxon>
        <taxon>Bacillati</taxon>
        <taxon>Actinomycetota</taxon>
        <taxon>Actinomycetes</taxon>
        <taxon>Propionibacteriales</taxon>
        <taxon>Nocardioidaceae</taxon>
        <taxon>Tenggerimyces</taxon>
    </lineage>
</organism>
<dbReference type="EC" id="3.1.1.29" evidence="1"/>
<dbReference type="SUPFAM" id="SSF102462">
    <property type="entry name" value="Peptidyl-tRNA hydrolase II"/>
    <property type="match status" value="1"/>
</dbReference>
<reference evidence="5" key="1">
    <citation type="journal article" date="2019" name="Int. J. Syst. Evol. Microbiol.">
        <title>The Global Catalogue of Microorganisms (GCM) 10K type strain sequencing project: providing services to taxonomists for standard genome sequencing and annotation.</title>
        <authorList>
            <consortium name="The Broad Institute Genomics Platform"/>
            <consortium name="The Broad Institute Genome Sequencing Center for Infectious Disease"/>
            <person name="Wu L."/>
            <person name="Ma J."/>
        </authorList>
    </citation>
    <scope>NUCLEOTIDE SEQUENCE [LARGE SCALE GENOMIC DNA]</scope>
    <source>
        <strain evidence="5">CGMCC 4.7241</strain>
    </source>
</reference>
<dbReference type="Proteomes" id="UP001595699">
    <property type="component" value="Unassembled WGS sequence"/>
</dbReference>
<evidence type="ECO:0000256" key="3">
    <source>
        <dbReference type="ARBA" id="ARBA00048707"/>
    </source>
</evidence>
<dbReference type="GO" id="GO:0016787">
    <property type="term" value="F:hydrolase activity"/>
    <property type="evidence" value="ECO:0007669"/>
    <property type="project" value="UniProtKB-KW"/>
</dbReference>
<dbReference type="EMBL" id="JBHRZH010000019">
    <property type="protein sequence ID" value="MFC3763501.1"/>
    <property type="molecule type" value="Genomic_DNA"/>
</dbReference>
<dbReference type="InterPro" id="IPR002833">
    <property type="entry name" value="PTH2"/>
</dbReference>
<dbReference type="Gene3D" id="3.40.1490.10">
    <property type="entry name" value="Bit1"/>
    <property type="match status" value="1"/>
</dbReference>
<comment type="catalytic activity">
    <reaction evidence="3">
        <text>an N-acyl-L-alpha-aminoacyl-tRNA + H2O = an N-acyl-L-amino acid + a tRNA + H(+)</text>
        <dbReference type="Rhea" id="RHEA:54448"/>
        <dbReference type="Rhea" id="RHEA-COMP:10123"/>
        <dbReference type="Rhea" id="RHEA-COMP:13883"/>
        <dbReference type="ChEBI" id="CHEBI:15377"/>
        <dbReference type="ChEBI" id="CHEBI:15378"/>
        <dbReference type="ChEBI" id="CHEBI:59874"/>
        <dbReference type="ChEBI" id="CHEBI:78442"/>
        <dbReference type="ChEBI" id="CHEBI:138191"/>
        <dbReference type="EC" id="3.1.1.29"/>
    </reaction>
</comment>
<protein>
    <recommendedName>
        <fullName evidence="1">peptidyl-tRNA hydrolase</fullName>
        <ecNumber evidence="1">3.1.1.29</ecNumber>
    </recommendedName>
</protein>
<proteinExistence type="predicted"/>
<dbReference type="RefSeq" id="WP_205115532.1">
    <property type="nucleotide sequence ID" value="NZ_JAFBCM010000001.1"/>
</dbReference>